<dbReference type="PANTHER" id="PTHR13693:SF100">
    <property type="entry name" value="8-AMINO-7-OXONONANOATE SYNTHASE"/>
    <property type="match status" value="1"/>
</dbReference>
<dbReference type="InterPro" id="IPR050087">
    <property type="entry name" value="AON_synthase_class-II"/>
</dbReference>
<evidence type="ECO:0000256" key="3">
    <source>
        <dbReference type="ARBA" id="ARBA00022898"/>
    </source>
</evidence>
<dbReference type="InterPro" id="IPR015421">
    <property type="entry name" value="PyrdxlP-dep_Trfase_major"/>
</dbReference>
<accession>A0AAX3DXV9</accession>
<evidence type="ECO:0000256" key="2">
    <source>
        <dbReference type="ARBA" id="ARBA00022679"/>
    </source>
</evidence>
<dbReference type="EMBL" id="CP076676">
    <property type="protein sequence ID" value="UYO39430.1"/>
    <property type="molecule type" value="Genomic_DNA"/>
</dbReference>
<dbReference type="InterPro" id="IPR015424">
    <property type="entry name" value="PyrdxlP-dep_Trfase"/>
</dbReference>
<sequence length="404" mass="44466">MLEQQPVRRFRNVPELIAKSGENLDCAYRAGVMTIYGRSTQERQIELLDGRTIVDFQRGSYLGLDNHPSIVAGAMNALNRYNSLQWSGARTRLNFAITKDLEDSLAGLFGCRAMVFSLVLTANMGVLPLLACGALTNGRRPVIVVDRFAHATISYHKAVMAEDTEVITIDHNNLEELEDICRTRSFVAFLCDGVYSMGGAAPIKELIRLQEKYGLFLYIDDAHGVSIRGRYGEGFARSEFGERLNDLTMIVASLSKGFGVTGSVVMIANEAQERVLRRYAVPHAFSMGPSIPAIGAALASAELHKSPELSVRQSRLNAMNVFFNAQWDEDAVKHDLPIKMIRIGDAKRTISIAASLIENGFYLAAAFFPAVPHDKAALRVCLTADHHETDIARLCALAKDLTKS</sequence>
<feature type="domain" description="Aminotransferase class I/classII large" evidence="4">
    <location>
        <begin position="52"/>
        <end position="396"/>
    </location>
</feature>
<dbReference type="Pfam" id="PF00155">
    <property type="entry name" value="Aminotran_1_2"/>
    <property type="match status" value="1"/>
</dbReference>
<organism evidence="5 6">
    <name type="scientific">Rhodopseudomonas palustris</name>
    <dbReference type="NCBI Taxonomy" id="1076"/>
    <lineage>
        <taxon>Bacteria</taxon>
        <taxon>Pseudomonadati</taxon>
        <taxon>Pseudomonadota</taxon>
        <taxon>Alphaproteobacteria</taxon>
        <taxon>Hyphomicrobiales</taxon>
        <taxon>Nitrobacteraceae</taxon>
        <taxon>Rhodopseudomonas</taxon>
    </lineage>
</organism>
<dbReference type="InterPro" id="IPR015422">
    <property type="entry name" value="PyrdxlP-dep_Trfase_small"/>
</dbReference>
<dbReference type="InterPro" id="IPR004839">
    <property type="entry name" value="Aminotransferase_I/II_large"/>
</dbReference>
<comment type="cofactor">
    <cofactor evidence="1">
        <name>pyridoxal 5'-phosphate</name>
        <dbReference type="ChEBI" id="CHEBI:597326"/>
    </cofactor>
</comment>
<keyword evidence="5" id="KW-0032">Aminotransferase</keyword>
<dbReference type="GO" id="GO:0008710">
    <property type="term" value="F:8-amino-7-oxononanoate synthase activity"/>
    <property type="evidence" value="ECO:0007669"/>
    <property type="project" value="TreeGrafter"/>
</dbReference>
<dbReference type="SUPFAM" id="SSF53383">
    <property type="entry name" value="PLP-dependent transferases"/>
    <property type="match status" value="1"/>
</dbReference>
<name>A0AAX3DXV9_RHOPL</name>
<keyword evidence="2" id="KW-0808">Transferase</keyword>
<keyword evidence="3" id="KW-0663">Pyridoxal phosphate</keyword>
<dbReference type="GO" id="GO:0030170">
    <property type="term" value="F:pyridoxal phosphate binding"/>
    <property type="evidence" value="ECO:0007669"/>
    <property type="project" value="InterPro"/>
</dbReference>
<dbReference type="GO" id="GO:0009102">
    <property type="term" value="P:biotin biosynthetic process"/>
    <property type="evidence" value="ECO:0007669"/>
    <property type="project" value="TreeGrafter"/>
</dbReference>
<reference evidence="5" key="1">
    <citation type="journal article" date="2022" name="Biol. Control">
        <title>In silico genomic analysis of Rhodopseudomonas palustris strains revealed potential biocontrol agents and crop yield enhancers.</title>
        <authorList>
            <person name="Surachat K."/>
            <person name="Kantachote D."/>
            <person name="Deachamag P."/>
            <person name="Wonglapsuwan M."/>
        </authorList>
    </citation>
    <scope>NUCLEOTIDE SEQUENCE</scope>
    <source>
        <strain evidence="5">TLS06</strain>
    </source>
</reference>
<dbReference type="RefSeq" id="WP_264074755.1">
    <property type="nucleotide sequence ID" value="NZ_CP076676.1"/>
</dbReference>
<dbReference type="Proteomes" id="UP001163166">
    <property type="component" value="Chromosome"/>
</dbReference>
<protein>
    <submittedName>
        <fullName evidence="5">Aminotransferase class I/II-fold pyridoxal phosphate-dependent enzyme</fullName>
    </submittedName>
</protein>
<dbReference type="Gene3D" id="3.40.640.10">
    <property type="entry name" value="Type I PLP-dependent aspartate aminotransferase-like (Major domain)"/>
    <property type="match status" value="1"/>
</dbReference>
<dbReference type="GO" id="GO:0008483">
    <property type="term" value="F:transaminase activity"/>
    <property type="evidence" value="ECO:0007669"/>
    <property type="project" value="UniProtKB-KW"/>
</dbReference>
<dbReference type="AlphaFoldDB" id="A0AAX3DXV9"/>
<dbReference type="PANTHER" id="PTHR13693">
    <property type="entry name" value="CLASS II AMINOTRANSFERASE/8-AMINO-7-OXONONANOATE SYNTHASE"/>
    <property type="match status" value="1"/>
</dbReference>
<proteinExistence type="predicted"/>
<dbReference type="NCBIfam" id="NF005697">
    <property type="entry name" value="PRK07505.1"/>
    <property type="match status" value="1"/>
</dbReference>
<evidence type="ECO:0000256" key="1">
    <source>
        <dbReference type="ARBA" id="ARBA00001933"/>
    </source>
</evidence>
<evidence type="ECO:0000313" key="6">
    <source>
        <dbReference type="Proteomes" id="UP001163166"/>
    </source>
</evidence>
<dbReference type="Gene3D" id="3.90.1150.10">
    <property type="entry name" value="Aspartate Aminotransferase, domain 1"/>
    <property type="match status" value="1"/>
</dbReference>
<evidence type="ECO:0000259" key="4">
    <source>
        <dbReference type="Pfam" id="PF00155"/>
    </source>
</evidence>
<gene>
    <name evidence="5" type="ORF">KQX62_22440</name>
</gene>
<evidence type="ECO:0000313" key="5">
    <source>
        <dbReference type="EMBL" id="UYO39430.1"/>
    </source>
</evidence>